<dbReference type="RefSeq" id="XP_075090786.1">
    <property type="nucleotide sequence ID" value="XM_075234685.1"/>
</dbReference>
<accession>A0AC58T0P4</accession>
<proteinExistence type="predicted"/>
<dbReference type="Proteomes" id="UP000790787">
    <property type="component" value="Chromosome 17"/>
</dbReference>
<evidence type="ECO:0000313" key="2">
    <source>
        <dbReference type="RefSeq" id="XP_075090786.1"/>
    </source>
</evidence>
<gene>
    <name evidence="2" type="primary">LOC107817086</name>
</gene>
<keyword evidence="1" id="KW-1185">Reference proteome</keyword>
<organism evidence="1 2">
    <name type="scientific">Nicotiana tabacum</name>
    <name type="common">Common tobacco</name>
    <dbReference type="NCBI Taxonomy" id="4097"/>
    <lineage>
        <taxon>Eukaryota</taxon>
        <taxon>Viridiplantae</taxon>
        <taxon>Streptophyta</taxon>
        <taxon>Embryophyta</taxon>
        <taxon>Tracheophyta</taxon>
        <taxon>Spermatophyta</taxon>
        <taxon>Magnoliopsida</taxon>
        <taxon>eudicotyledons</taxon>
        <taxon>Gunneridae</taxon>
        <taxon>Pentapetalae</taxon>
        <taxon>asterids</taxon>
        <taxon>lamiids</taxon>
        <taxon>Solanales</taxon>
        <taxon>Solanaceae</taxon>
        <taxon>Nicotianoideae</taxon>
        <taxon>Nicotianeae</taxon>
        <taxon>Nicotiana</taxon>
    </lineage>
</organism>
<evidence type="ECO:0000313" key="1">
    <source>
        <dbReference type="Proteomes" id="UP000790787"/>
    </source>
</evidence>
<sequence length="391" mass="43597">MISLRDVYHVVAATIPLYVVMILAYISVRWWKLFSPEQCSGINKFVAKFSIPLLSFQVISESNLYKVNLKLLLADFIQKILALFLLAVFAKLKPRGNLTWIITGLSVSTLPNTLILGIPLVKAIFGDAAAELLVQIIVLQSLIWYNLLLFLFELNATKESYVPSPSEVAVELEVPEESELEEDREEEAKAICPRKTKIMLILLTVGRKLIINPNTHATLAGIIWSGIHFRWGINLPTIVGRSISILSDGGLGMAMFSIGTMDKKYSSHELLEYQRESKWLNYSYCTNLTGVFMASQASIIACGTRKAILAMALKFVLGPVLMAISSIAVGLRGKLLKLAIVQAALPQGIVPFVFAKEYNIHPTILSTGYQIELSTRTFNFFTKNILSRYDF</sequence>
<reference evidence="1" key="1">
    <citation type="journal article" date="2014" name="Nat. Commun.">
        <title>The tobacco genome sequence and its comparison with those of tomato and potato.</title>
        <authorList>
            <person name="Sierro N."/>
            <person name="Battey J.N."/>
            <person name="Ouadi S."/>
            <person name="Bakaher N."/>
            <person name="Bovet L."/>
            <person name="Willig A."/>
            <person name="Goepfert S."/>
            <person name="Peitsch M.C."/>
            <person name="Ivanov N.V."/>
        </authorList>
    </citation>
    <scope>NUCLEOTIDE SEQUENCE [LARGE SCALE GENOMIC DNA]</scope>
</reference>
<protein>
    <submittedName>
        <fullName evidence="2">Auxin efflux carrier component 8 isoform X1</fullName>
    </submittedName>
</protein>
<name>A0AC58T0P4_TOBAC</name>
<reference evidence="2" key="2">
    <citation type="submission" date="2025-08" db="UniProtKB">
        <authorList>
            <consortium name="RefSeq"/>
        </authorList>
    </citation>
    <scope>IDENTIFICATION</scope>
    <source>
        <tissue evidence="2">Leaf</tissue>
    </source>
</reference>